<dbReference type="GeneTree" id="ENSGT00940000166821"/>
<dbReference type="PROSITE" id="PS51805">
    <property type="entry name" value="EPHD"/>
    <property type="match status" value="1"/>
</dbReference>
<dbReference type="Pfam" id="PF00628">
    <property type="entry name" value="PHD"/>
    <property type="match status" value="2"/>
</dbReference>
<feature type="compositionally biased region" description="Basic and acidic residues" evidence="10">
    <location>
        <begin position="1"/>
        <end position="12"/>
    </location>
</feature>
<dbReference type="FunFam" id="3.30.40.10:FF:000095">
    <property type="entry name" value="Histone-lysine N-methyltransferase 2C"/>
    <property type="match status" value="1"/>
</dbReference>
<feature type="compositionally biased region" description="Low complexity" evidence="10">
    <location>
        <begin position="126"/>
        <end position="135"/>
    </location>
</feature>
<evidence type="ECO:0000256" key="10">
    <source>
        <dbReference type="SAM" id="MobiDB-lite"/>
    </source>
</evidence>
<feature type="region of interest" description="Disordered" evidence="10">
    <location>
        <begin position="680"/>
        <end position="720"/>
    </location>
</feature>
<protein>
    <submittedName>
        <fullName evidence="13">Uncharacterized protein</fullName>
    </submittedName>
</protein>
<feature type="compositionally biased region" description="Polar residues" evidence="10">
    <location>
        <begin position="218"/>
        <end position="234"/>
    </location>
</feature>
<dbReference type="InterPro" id="IPR011011">
    <property type="entry name" value="Znf_FYVE_PHD"/>
</dbReference>
<dbReference type="CDD" id="cd15509">
    <property type="entry name" value="PHD1_KMT2C_like"/>
    <property type="match status" value="1"/>
</dbReference>
<evidence type="ECO:0000256" key="9">
    <source>
        <dbReference type="PROSITE-ProRule" id="PRU00146"/>
    </source>
</evidence>
<dbReference type="InterPro" id="IPR047004">
    <property type="entry name" value="KMT2C_PHD2"/>
</dbReference>
<feature type="compositionally biased region" description="Basic and acidic residues" evidence="10">
    <location>
        <begin position="1087"/>
        <end position="1111"/>
    </location>
</feature>
<evidence type="ECO:0000256" key="4">
    <source>
        <dbReference type="ARBA" id="ARBA00022771"/>
    </source>
</evidence>
<feature type="compositionally biased region" description="Polar residues" evidence="10">
    <location>
        <begin position="74"/>
        <end position="84"/>
    </location>
</feature>
<feature type="region of interest" description="Disordered" evidence="10">
    <location>
        <begin position="1"/>
        <end position="88"/>
    </location>
</feature>
<dbReference type="InterPro" id="IPR000637">
    <property type="entry name" value="HMGI/Y_DNA-bd_CS"/>
</dbReference>
<feature type="domain" description="PHD-type" evidence="11">
    <location>
        <begin position="361"/>
        <end position="411"/>
    </location>
</feature>
<dbReference type="FunFam" id="3.30.40.10:FF:000080">
    <property type="entry name" value="Histone-lysine N-methyltransferase 2C"/>
    <property type="match status" value="1"/>
</dbReference>
<keyword evidence="14" id="KW-1185">Reference proteome</keyword>
<feature type="region of interest" description="Disordered" evidence="10">
    <location>
        <begin position="833"/>
        <end position="1149"/>
    </location>
</feature>
<dbReference type="GO" id="GO:0044666">
    <property type="term" value="C:MLL3/4 complex"/>
    <property type="evidence" value="ECO:0007669"/>
    <property type="project" value="TreeGrafter"/>
</dbReference>
<dbReference type="PANTHER" id="PTHR45888">
    <property type="entry name" value="HL01030P-RELATED"/>
    <property type="match status" value="1"/>
</dbReference>
<dbReference type="GO" id="GO:0008270">
    <property type="term" value="F:zinc ion binding"/>
    <property type="evidence" value="ECO:0007669"/>
    <property type="project" value="UniProtKB-KW"/>
</dbReference>
<keyword evidence="5" id="KW-0862">Zinc</keyword>
<evidence type="ECO:0000256" key="7">
    <source>
        <dbReference type="ARBA" id="ARBA00023163"/>
    </source>
</evidence>
<evidence type="ECO:0000256" key="8">
    <source>
        <dbReference type="ARBA" id="ARBA00023242"/>
    </source>
</evidence>
<evidence type="ECO:0000256" key="1">
    <source>
        <dbReference type="ARBA" id="ARBA00004123"/>
    </source>
</evidence>
<evidence type="ECO:0000256" key="5">
    <source>
        <dbReference type="ARBA" id="ARBA00022833"/>
    </source>
</evidence>
<keyword evidence="3" id="KW-0677">Repeat</keyword>
<dbReference type="GO" id="GO:0045944">
    <property type="term" value="P:positive regulation of transcription by RNA polymerase II"/>
    <property type="evidence" value="ECO:0007669"/>
    <property type="project" value="TreeGrafter"/>
</dbReference>
<feature type="region of interest" description="Disordered" evidence="10">
    <location>
        <begin position="176"/>
        <end position="240"/>
    </location>
</feature>
<dbReference type="InterPro" id="IPR019787">
    <property type="entry name" value="Znf_PHD-finger"/>
</dbReference>
<evidence type="ECO:0000259" key="12">
    <source>
        <dbReference type="PROSITE" id="PS51805"/>
    </source>
</evidence>
<dbReference type="Pfam" id="PF13771">
    <property type="entry name" value="zf-HC5HC2H"/>
    <property type="match status" value="1"/>
</dbReference>
<dbReference type="CDD" id="cd15594">
    <property type="entry name" value="PHD2_KMT2C"/>
    <property type="match status" value="1"/>
</dbReference>
<dbReference type="SMART" id="SM00249">
    <property type="entry name" value="PHD"/>
    <property type="match status" value="4"/>
</dbReference>
<reference evidence="13" key="1">
    <citation type="submission" date="2025-08" db="UniProtKB">
        <authorList>
            <consortium name="Ensembl"/>
        </authorList>
    </citation>
    <scope>IDENTIFICATION</scope>
</reference>
<dbReference type="SUPFAM" id="SSF57903">
    <property type="entry name" value="FYVE/PHD zinc finger"/>
    <property type="match status" value="2"/>
</dbReference>
<dbReference type="Ensembl" id="ENSOKIT00005076169.1">
    <property type="protein sequence ID" value="ENSOKIP00005071494.1"/>
    <property type="gene ID" value="ENSOKIG00005030830.1"/>
</dbReference>
<evidence type="ECO:0000313" key="14">
    <source>
        <dbReference type="Proteomes" id="UP000694557"/>
    </source>
</evidence>
<accession>A0A8C7IJ22</accession>
<comment type="subcellular location">
    <subcellularLocation>
        <location evidence="1">Nucleus</location>
    </subcellularLocation>
</comment>
<feature type="region of interest" description="Disordered" evidence="10">
    <location>
        <begin position="1208"/>
        <end position="1301"/>
    </location>
</feature>
<sequence>MSSEYKSLDPSDHGPSPPLSSTGGGSPSDSPSPASTDRRPRGRPRKDAGAPTRVPTQKKGRSRGQSQDEDSMDGTETTEAQNMQEMEVKELVLDVEEVIVPLLSSPVPSPRDDRPLSPLFQRSVSEDSAGSSASALEHAKIREKLCAFCYSGEKSFLGQGDLMVFGPTPGYVPLHIRNRRGSSEKDDDYHEDDFQDDDHDTKSPGQRDSGRGLKKVSSPDSGLHSSSAPGSTDPFSEEPAPKFWDELGQIGLPDDINVQSLFDPTGQCCAHLHCAAWSEGVCRGEAQDSLLYVDKAIDSGSTECCAFCKRLGASIKCCEEGCCRSYHFPCAAAAGTFQDLRRHTLLCPDHLQLASQTSKEEVKCLLCDSAGDLQDQLFCTACGQHYHGACLDVGVTPLKRAGWQCPECKVCLTCRNPGEDSKMLVCDMCDKGYHTFCLQPAMESIPTNGWRCKNCRVCSQCGVRQAGHWGHNITLCESCHTRPEEPALSCPLCGRGQGPTDVPKDDLLNCHTCKRWLHGECEKQAGGDLDLHPQADYVCTQRDMVETPASPIQEPTEPEPEPTMDVFMAVVEVVVPLLEGACPVPRLEQGACPVPRLEQGACPVPRLEQGACPVPRLEQGACPVPRLEQGACPVPRLEQGACPVPRLEQGACPVPRREQGACPVPRREQGACPVPRREQGACPVPRREQGACPVPRREQGACPVPRREQGACPVPRREQGACPVPRREQAACPVPRREEGACPLKEGEVCPSPLREEGWCPSPLREEGACPVPLREEGACPLKEGEVCPSPLREEGACPIPLREEGACPSPLREDGACPSPLREEVACPSPLREEGACPLKEGEVCPSPLREEGGCPSPLREEGACPSPLREDGACPSPLREDGACPSPLREEGACPSPLREEGACPSPLREEGACPSPLREEGACPSPLREEGACPSPLREDGACPSPLREEGACPSPLREEGAGPSPLREIGAGPSPLREEGACPSPLREEGAGPSPLREIGAGPSPLREEGAGPSPLKEQEPKESSSGAEPAQEIQVTVTLTEGPESPQRSGTLVGVSSLASQSPAAPRADDDQQELEISDSPEAAKRVALEEALPHNAEETKSEDSKTTLTPPTKEISHEPLEETTEEPPVEEEKPMEVAPVEMTSSDLEQAVEENVLEPMQEEQGAVAEKEVVQKLQKELEDEGEDLPPIVLDEGEVLPSNILPVEEDTIREKELSPMAELPEWKSTVDMDTTVEMDTTPASDCSFSDFGSPRGESKASKASPGLSPKLSFGLAPSPLSTEASPRKASPPQVQVQIQAQASPQVQPYPGYSACVPPTNTTFIPLTPKIGMGKPAISKRKFSPGKPRVKQVRLFICLLLSLGPYRKVSSPKLYRKG</sequence>
<keyword evidence="7" id="KW-0804">Transcription</keyword>
<feature type="compositionally biased region" description="Acidic residues" evidence="10">
    <location>
        <begin position="189"/>
        <end position="198"/>
    </location>
</feature>
<dbReference type="PROSITE" id="PS50016">
    <property type="entry name" value="ZF_PHD_2"/>
    <property type="match status" value="2"/>
</dbReference>
<keyword evidence="8" id="KW-0539">Nucleus</keyword>
<dbReference type="PANTHER" id="PTHR45888:SF1">
    <property type="entry name" value="HISTONE-LYSINE N-METHYLTRANSFERASE 2C"/>
    <property type="match status" value="1"/>
</dbReference>
<dbReference type="Gene3D" id="3.30.40.10">
    <property type="entry name" value="Zinc/RING finger domain, C3HC4 (zinc finger)"/>
    <property type="match status" value="2"/>
</dbReference>
<feature type="domain" description="PHD-type" evidence="11">
    <location>
        <begin position="408"/>
        <end position="458"/>
    </location>
</feature>
<organism evidence="13 14">
    <name type="scientific">Oncorhynchus kisutch</name>
    <name type="common">Coho salmon</name>
    <name type="synonym">Salmo kisutch</name>
    <dbReference type="NCBI Taxonomy" id="8019"/>
    <lineage>
        <taxon>Eukaryota</taxon>
        <taxon>Metazoa</taxon>
        <taxon>Chordata</taxon>
        <taxon>Craniata</taxon>
        <taxon>Vertebrata</taxon>
        <taxon>Euteleostomi</taxon>
        <taxon>Actinopterygii</taxon>
        <taxon>Neopterygii</taxon>
        <taxon>Teleostei</taxon>
        <taxon>Protacanthopterygii</taxon>
        <taxon>Salmoniformes</taxon>
        <taxon>Salmonidae</taxon>
        <taxon>Salmoninae</taxon>
        <taxon>Oncorhynchus</taxon>
    </lineage>
</organism>
<evidence type="ECO:0000256" key="3">
    <source>
        <dbReference type="ARBA" id="ARBA00022737"/>
    </source>
</evidence>
<evidence type="ECO:0000259" key="11">
    <source>
        <dbReference type="PROSITE" id="PS50016"/>
    </source>
</evidence>
<dbReference type="Proteomes" id="UP000694557">
    <property type="component" value="Unassembled WGS sequence"/>
</dbReference>
<keyword evidence="2" id="KW-0479">Metal-binding</keyword>
<dbReference type="InterPro" id="IPR034732">
    <property type="entry name" value="EPHD"/>
</dbReference>
<proteinExistence type="predicted"/>
<feature type="compositionally biased region" description="Basic and acidic residues" evidence="10">
    <location>
        <begin position="833"/>
        <end position="964"/>
    </location>
</feature>
<dbReference type="GO" id="GO:0003713">
    <property type="term" value="F:transcription coactivator activity"/>
    <property type="evidence" value="ECO:0007669"/>
    <property type="project" value="TreeGrafter"/>
</dbReference>
<dbReference type="GO" id="GO:0042800">
    <property type="term" value="F:histone H3K4 methyltransferase activity"/>
    <property type="evidence" value="ECO:0007669"/>
    <property type="project" value="TreeGrafter"/>
</dbReference>
<evidence type="ECO:0000256" key="6">
    <source>
        <dbReference type="ARBA" id="ARBA00023015"/>
    </source>
</evidence>
<name>A0A8C7IJ22_ONCKI</name>
<evidence type="ECO:0000256" key="2">
    <source>
        <dbReference type="ARBA" id="ARBA00022723"/>
    </source>
</evidence>
<dbReference type="InterPro" id="IPR013083">
    <property type="entry name" value="Znf_RING/FYVE/PHD"/>
</dbReference>
<feature type="compositionally biased region" description="Low complexity" evidence="10">
    <location>
        <begin position="1234"/>
        <end position="1244"/>
    </location>
</feature>
<keyword evidence="4 9" id="KW-0863">Zinc-finger</keyword>
<reference evidence="13" key="2">
    <citation type="submission" date="2025-09" db="UniProtKB">
        <authorList>
            <consortium name="Ensembl"/>
        </authorList>
    </citation>
    <scope>IDENTIFICATION</scope>
</reference>
<feature type="domain" description="PHD-type" evidence="12">
    <location>
        <begin position="243"/>
        <end position="351"/>
    </location>
</feature>
<feature type="compositionally biased region" description="Basic and acidic residues" evidence="10">
    <location>
        <begin position="980"/>
        <end position="994"/>
    </location>
</feature>
<dbReference type="PROSITE" id="PS00354">
    <property type="entry name" value="HMGI_Y"/>
    <property type="match status" value="1"/>
</dbReference>
<dbReference type="InterPro" id="IPR001965">
    <property type="entry name" value="Znf_PHD"/>
</dbReference>
<keyword evidence="6" id="KW-0805">Transcription regulation</keyword>
<feature type="region of interest" description="Disordered" evidence="10">
    <location>
        <begin position="103"/>
        <end position="136"/>
    </location>
</feature>
<evidence type="ECO:0000313" key="13">
    <source>
        <dbReference type="Ensembl" id="ENSOKIP00005071494.1"/>
    </source>
</evidence>